<organism evidence="3 4">
    <name type="scientific">Rhizophlyctis rosea</name>
    <dbReference type="NCBI Taxonomy" id="64517"/>
    <lineage>
        <taxon>Eukaryota</taxon>
        <taxon>Fungi</taxon>
        <taxon>Fungi incertae sedis</taxon>
        <taxon>Chytridiomycota</taxon>
        <taxon>Chytridiomycota incertae sedis</taxon>
        <taxon>Chytridiomycetes</taxon>
        <taxon>Rhizophlyctidales</taxon>
        <taxon>Rhizophlyctidaceae</taxon>
        <taxon>Rhizophlyctis</taxon>
    </lineage>
</organism>
<dbReference type="AlphaFoldDB" id="A0AAD5SGY0"/>
<evidence type="ECO:0000313" key="4">
    <source>
        <dbReference type="Proteomes" id="UP001212841"/>
    </source>
</evidence>
<accession>A0AAD5SGY0</accession>
<dbReference type="EMBL" id="JADGJD010000132">
    <property type="protein sequence ID" value="KAJ3054527.1"/>
    <property type="molecule type" value="Genomic_DNA"/>
</dbReference>
<dbReference type="Proteomes" id="UP001212841">
    <property type="component" value="Unassembled WGS sequence"/>
</dbReference>
<sequence length="638" mass="74629">MDHKRYQEQLQSLEGKQRETASSNRALKERADLLQQQRDTAVAENTELQERLLQEQRAKTSRADSGISKEDWKEMNDRLDLLIKENDKLMEQNKKERKETSRLRNEMAVQAKELNSIKQQLADTIDQLNVAKQESIALQNVNQELEKDCKAWQDELEAANEEIQASHAEKRRFLNELHVREAQVIDLKRSLEEITARYHSHVEESSALATREKELMNTLKLTAKDLEDARATHASQEAQLETLKRERDDALRVSRGLEQRLATADQQHVELYQDKEKEIEKTEEAILEKEKALLREQQAQKEIQRLSEKLKTITAKSREMAETEIEMLRSRHLAEKRRFADDMAKLETMCANLQGQIDRAIRDKRAAESELEKSTRHLPTDYDRLTMTLDELTGKLRTSERDKMDAVHKLESVQHKLEREQHRFEKEKQQVADGSEHAYRRSRKVERELEEMKEDRVKLLATIVQLERSLNSVTESKHKIAASHEAEMTALTERYEGKINELTIKLQHLGDAHGKTCRDLQVLLSEQRVMAERWKEETACLVDRHNHALNDVRQQLARCQHRSEELEGQMLRGEARRKEVMTQLADEKKAAGRVMARLRELEAALEAAKRQNAAWSARERELAEDRKRLRTYSPYVYL</sequence>
<feature type="coiled-coil region" evidence="1">
    <location>
        <begin position="542"/>
        <end position="625"/>
    </location>
</feature>
<keyword evidence="4" id="KW-1185">Reference proteome</keyword>
<gene>
    <name evidence="3" type="ORF">HK097_001602</name>
</gene>
<protein>
    <submittedName>
        <fullName evidence="3">Uncharacterized protein</fullName>
    </submittedName>
</protein>
<dbReference type="PANTHER" id="PTHR35970:SF1">
    <property type="entry name" value="SODIUM CHANNEL AND CLATHRIN LINKER 1"/>
    <property type="match status" value="1"/>
</dbReference>
<feature type="region of interest" description="Disordered" evidence="2">
    <location>
        <begin position="1"/>
        <end position="28"/>
    </location>
</feature>
<keyword evidence="1" id="KW-0175">Coiled coil</keyword>
<dbReference type="GO" id="GO:0005814">
    <property type="term" value="C:centriole"/>
    <property type="evidence" value="ECO:0007669"/>
    <property type="project" value="TreeGrafter"/>
</dbReference>
<dbReference type="Pfam" id="PF15964">
    <property type="entry name" value="CCCAP"/>
    <property type="match status" value="1"/>
</dbReference>
<dbReference type="InterPro" id="IPR038911">
    <property type="entry name" value="SCLT1"/>
</dbReference>
<feature type="coiled-coil region" evidence="1">
    <location>
        <begin position="209"/>
        <end position="501"/>
    </location>
</feature>
<dbReference type="PANTHER" id="PTHR35970">
    <property type="entry name" value="SODIUM CHANNEL AND CLATHRIN LINKER 1"/>
    <property type="match status" value="1"/>
</dbReference>
<feature type="compositionally biased region" description="Polar residues" evidence="2">
    <location>
        <begin position="8"/>
        <end position="25"/>
    </location>
</feature>
<dbReference type="InterPro" id="IPR031887">
    <property type="entry name" value="SDCCAG8"/>
</dbReference>
<evidence type="ECO:0000256" key="1">
    <source>
        <dbReference type="SAM" id="Coils"/>
    </source>
</evidence>
<evidence type="ECO:0000256" key="2">
    <source>
        <dbReference type="SAM" id="MobiDB-lite"/>
    </source>
</evidence>
<proteinExistence type="predicted"/>
<reference evidence="3" key="1">
    <citation type="submission" date="2020-05" db="EMBL/GenBank/DDBJ databases">
        <title>Phylogenomic resolution of chytrid fungi.</title>
        <authorList>
            <person name="Stajich J.E."/>
            <person name="Amses K."/>
            <person name="Simmons R."/>
            <person name="Seto K."/>
            <person name="Myers J."/>
            <person name="Bonds A."/>
            <person name="Quandt C.A."/>
            <person name="Barry K."/>
            <person name="Liu P."/>
            <person name="Grigoriev I."/>
            <person name="Longcore J.E."/>
            <person name="James T.Y."/>
        </authorList>
    </citation>
    <scope>NUCLEOTIDE SEQUENCE</scope>
    <source>
        <strain evidence="3">JEL0318</strain>
    </source>
</reference>
<dbReference type="GO" id="GO:0060271">
    <property type="term" value="P:cilium assembly"/>
    <property type="evidence" value="ECO:0007669"/>
    <property type="project" value="TreeGrafter"/>
</dbReference>
<name>A0AAD5SGY0_9FUNG</name>
<comment type="caution">
    <text evidence="3">The sequence shown here is derived from an EMBL/GenBank/DDBJ whole genome shotgun (WGS) entry which is preliminary data.</text>
</comment>
<evidence type="ECO:0000313" key="3">
    <source>
        <dbReference type="EMBL" id="KAJ3054527.1"/>
    </source>
</evidence>